<evidence type="ECO:0000313" key="3">
    <source>
        <dbReference type="Proteomes" id="UP000828390"/>
    </source>
</evidence>
<sequence>MGAEPRQRAVHVEPIMTTPEIDPEESSEPGTSEQESEKGLLNMYAHVPLQTRQKTWKVEFIDLRSLMPKFRESTQQ</sequence>
<feature type="compositionally biased region" description="Basic and acidic residues" evidence="1">
    <location>
        <begin position="1"/>
        <end position="11"/>
    </location>
</feature>
<feature type="region of interest" description="Disordered" evidence="1">
    <location>
        <begin position="1"/>
        <end position="38"/>
    </location>
</feature>
<reference evidence="2" key="1">
    <citation type="journal article" date="2019" name="bioRxiv">
        <title>The Genome of the Zebra Mussel, Dreissena polymorpha: A Resource for Invasive Species Research.</title>
        <authorList>
            <person name="McCartney M.A."/>
            <person name="Auch B."/>
            <person name="Kono T."/>
            <person name="Mallez S."/>
            <person name="Zhang Y."/>
            <person name="Obille A."/>
            <person name="Becker A."/>
            <person name="Abrahante J.E."/>
            <person name="Garbe J."/>
            <person name="Badalamenti J.P."/>
            <person name="Herman A."/>
            <person name="Mangelson H."/>
            <person name="Liachko I."/>
            <person name="Sullivan S."/>
            <person name="Sone E.D."/>
            <person name="Koren S."/>
            <person name="Silverstein K.A.T."/>
            <person name="Beckman K.B."/>
            <person name="Gohl D.M."/>
        </authorList>
    </citation>
    <scope>NUCLEOTIDE SEQUENCE</scope>
    <source>
        <strain evidence="2">Duluth1</strain>
        <tissue evidence="2">Whole animal</tissue>
    </source>
</reference>
<dbReference type="AlphaFoldDB" id="A0A9D4M225"/>
<dbReference type="Proteomes" id="UP000828390">
    <property type="component" value="Unassembled WGS sequence"/>
</dbReference>
<protein>
    <submittedName>
        <fullName evidence="2">Uncharacterized protein</fullName>
    </submittedName>
</protein>
<organism evidence="2 3">
    <name type="scientific">Dreissena polymorpha</name>
    <name type="common">Zebra mussel</name>
    <name type="synonym">Mytilus polymorpha</name>
    <dbReference type="NCBI Taxonomy" id="45954"/>
    <lineage>
        <taxon>Eukaryota</taxon>
        <taxon>Metazoa</taxon>
        <taxon>Spiralia</taxon>
        <taxon>Lophotrochozoa</taxon>
        <taxon>Mollusca</taxon>
        <taxon>Bivalvia</taxon>
        <taxon>Autobranchia</taxon>
        <taxon>Heteroconchia</taxon>
        <taxon>Euheterodonta</taxon>
        <taxon>Imparidentia</taxon>
        <taxon>Neoheterodontei</taxon>
        <taxon>Myida</taxon>
        <taxon>Dreissenoidea</taxon>
        <taxon>Dreissenidae</taxon>
        <taxon>Dreissena</taxon>
    </lineage>
</organism>
<evidence type="ECO:0000256" key="1">
    <source>
        <dbReference type="SAM" id="MobiDB-lite"/>
    </source>
</evidence>
<keyword evidence="3" id="KW-1185">Reference proteome</keyword>
<evidence type="ECO:0000313" key="2">
    <source>
        <dbReference type="EMBL" id="KAH3869437.1"/>
    </source>
</evidence>
<comment type="caution">
    <text evidence="2">The sequence shown here is derived from an EMBL/GenBank/DDBJ whole genome shotgun (WGS) entry which is preliminary data.</text>
</comment>
<gene>
    <name evidence="2" type="ORF">DPMN_032604</name>
</gene>
<name>A0A9D4M225_DREPO</name>
<proteinExistence type="predicted"/>
<reference evidence="2" key="2">
    <citation type="submission" date="2020-11" db="EMBL/GenBank/DDBJ databases">
        <authorList>
            <person name="McCartney M.A."/>
            <person name="Auch B."/>
            <person name="Kono T."/>
            <person name="Mallez S."/>
            <person name="Becker A."/>
            <person name="Gohl D.M."/>
            <person name="Silverstein K.A.T."/>
            <person name="Koren S."/>
            <person name="Bechman K.B."/>
            <person name="Herman A."/>
            <person name="Abrahante J.E."/>
            <person name="Garbe J."/>
        </authorList>
    </citation>
    <scope>NUCLEOTIDE SEQUENCE</scope>
    <source>
        <strain evidence="2">Duluth1</strain>
        <tissue evidence="2">Whole animal</tissue>
    </source>
</reference>
<accession>A0A9D4M225</accession>
<dbReference type="EMBL" id="JAIWYP010000002">
    <property type="protein sequence ID" value="KAH3869437.1"/>
    <property type="molecule type" value="Genomic_DNA"/>
</dbReference>